<accession>A0A6B2K2G6</accession>
<dbReference type="Proteomes" id="UP000474757">
    <property type="component" value="Unassembled WGS sequence"/>
</dbReference>
<proteinExistence type="predicted"/>
<name>A0A6B2K2G6_9RHOB</name>
<keyword evidence="2" id="KW-1185">Reference proteome</keyword>
<evidence type="ECO:0000313" key="1">
    <source>
        <dbReference type="EMBL" id="NDV00646.1"/>
    </source>
</evidence>
<comment type="caution">
    <text evidence="1">The sequence shown here is derived from an EMBL/GenBank/DDBJ whole genome shotgun (WGS) entry which is preliminary data.</text>
</comment>
<dbReference type="RefSeq" id="WP_163891339.1">
    <property type="nucleotide sequence ID" value="NZ_JAAFYS010000002.1"/>
</dbReference>
<dbReference type="AlphaFoldDB" id="A0A6B2K2G6"/>
<dbReference type="Pfam" id="PF20083">
    <property type="entry name" value="DUF6477"/>
    <property type="match status" value="1"/>
</dbReference>
<protein>
    <submittedName>
        <fullName evidence="1">Uncharacterized protein</fullName>
    </submittedName>
</protein>
<dbReference type="InterPro" id="IPR045516">
    <property type="entry name" value="DUF6477"/>
</dbReference>
<reference evidence="1 2" key="1">
    <citation type="submission" date="2020-02" db="EMBL/GenBank/DDBJ databases">
        <title>Pseudoroseicyclus tamarix, sp. nov., isolated from offshore sediment of a Tamarix chinensis forest.</title>
        <authorList>
            <person name="Gai Y."/>
        </authorList>
    </citation>
    <scope>NUCLEOTIDE SEQUENCE [LARGE SCALE GENOMIC DNA]</scope>
    <source>
        <strain evidence="1 2">CLL3-39</strain>
    </source>
</reference>
<evidence type="ECO:0000313" key="2">
    <source>
        <dbReference type="Proteomes" id="UP000474757"/>
    </source>
</evidence>
<sequence length="112" mass="12296">MQDLLGMIGQLQRPRLLVRAARAGVEEYRRERHLPRLLSTMEAPRSGEAVMQLMQMEAEEDGRRRAGAAEYSIPAHVNLLIAIMGEARLLRLAGRDEPAGGATVTRLPAAPA</sequence>
<gene>
    <name evidence="1" type="ORF">GZA08_06650</name>
</gene>
<dbReference type="EMBL" id="JAAGAB010000002">
    <property type="protein sequence ID" value="NDV00646.1"/>
    <property type="molecule type" value="Genomic_DNA"/>
</dbReference>
<organism evidence="1 2">
    <name type="scientific">Pseudoroseicyclus tamaricis</name>
    <dbReference type="NCBI Taxonomy" id="2705421"/>
    <lineage>
        <taxon>Bacteria</taxon>
        <taxon>Pseudomonadati</taxon>
        <taxon>Pseudomonadota</taxon>
        <taxon>Alphaproteobacteria</taxon>
        <taxon>Rhodobacterales</taxon>
        <taxon>Paracoccaceae</taxon>
        <taxon>Pseudoroseicyclus</taxon>
    </lineage>
</organism>